<feature type="domain" description="C2H2-type" evidence="7">
    <location>
        <begin position="533"/>
        <end position="561"/>
    </location>
</feature>
<evidence type="ECO:0000256" key="6">
    <source>
        <dbReference type="SAM" id="MobiDB-lite"/>
    </source>
</evidence>
<evidence type="ECO:0000256" key="1">
    <source>
        <dbReference type="ARBA" id="ARBA00022723"/>
    </source>
</evidence>
<feature type="domain" description="C2H2-type" evidence="7">
    <location>
        <begin position="75"/>
        <end position="103"/>
    </location>
</feature>
<dbReference type="InterPro" id="IPR036236">
    <property type="entry name" value="Znf_C2H2_sf"/>
</dbReference>
<feature type="domain" description="C2H2-type" evidence="7">
    <location>
        <begin position="618"/>
        <end position="645"/>
    </location>
</feature>
<reference evidence="9" key="1">
    <citation type="submission" date="2014-11" db="EMBL/GenBank/DDBJ databases">
        <authorList>
            <person name="Geib S."/>
        </authorList>
    </citation>
    <scope>NUCLEOTIDE SEQUENCE</scope>
</reference>
<feature type="domain" description="C2H2-type" evidence="7">
    <location>
        <begin position="258"/>
        <end position="286"/>
    </location>
</feature>
<feature type="region of interest" description="Disordered" evidence="6">
    <location>
        <begin position="672"/>
        <end position="709"/>
    </location>
</feature>
<evidence type="ECO:0000256" key="4">
    <source>
        <dbReference type="ARBA" id="ARBA00022833"/>
    </source>
</evidence>
<feature type="domain" description="C2H2-type" evidence="7">
    <location>
        <begin position="357"/>
        <end position="386"/>
    </location>
</feature>
<dbReference type="PANTHER" id="PTHR24403:SF67">
    <property type="entry name" value="FI01116P-RELATED"/>
    <property type="match status" value="1"/>
</dbReference>
<accession>A0A0A1XLS5</accession>
<proteinExistence type="predicted"/>
<feature type="domain" description="C2H2-type" evidence="7">
    <location>
        <begin position="286"/>
        <end position="313"/>
    </location>
</feature>
<gene>
    <name evidence="9" type="primary">ZNF91_3</name>
    <name evidence="10" type="synonym">ZNF91_1</name>
    <name evidence="8" type="synonym">ZNF91_4</name>
    <name evidence="8" type="ORF">g.42039</name>
    <name evidence="10" type="ORF">g.42041</name>
    <name evidence="9" type="ORF">g.42044</name>
</gene>
<feature type="domain" description="C2H2-type" evidence="7">
    <location>
        <begin position="230"/>
        <end position="257"/>
    </location>
</feature>
<keyword evidence="1" id="KW-0479">Metal-binding</keyword>
<evidence type="ECO:0000256" key="3">
    <source>
        <dbReference type="ARBA" id="ARBA00022771"/>
    </source>
</evidence>
<feature type="compositionally biased region" description="Basic residues" evidence="6">
    <location>
        <begin position="672"/>
        <end position="681"/>
    </location>
</feature>
<dbReference type="EMBL" id="GBXI01000553">
    <property type="protein sequence ID" value="JAD13739.1"/>
    <property type="molecule type" value="Transcribed_RNA"/>
</dbReference>
<reference evidence="9" key="2">
    <citation type="journal article" date="2015" name="Gigascience">
        <title>Reconstructing a comprehensive transcriptome assembly of a white-pupal translocated strain of the pest fruit fly Bactrocera cucurbitae.</title>
        <authorList>
            <person name="Sim S.B."/>
            <person name="Calla B."/>
            <person name="Hall B."/>
            <person name="DeRego T."/>
            <person name="Geib S.M."/>
        </authorList>
    </citation>
    <scope>NUCLEOTIDE SEQUENCE</scope>
</reference>
<evidence type="ECO:0000256" key="2">
    <source>
        <dbReference type="ARBA" id="ARBA00022737"/>
    </source>
</evidence>
<dbReference type="EMBL" id="GBXI01002749">
    <property type="protein sequence ID" value="JAD11543.1"/>
    <property type="molecule type" value="Transcribed_RNA"/>
</dbReference>
<dbReference type="GO" id="GO:0005634">
    <property type="term" value="C:nucleus"/>
    <property type="evidence" value="ECO:0007669"/>
    <property type="project" value="TreeGrafter"/>
</dbReference>
<dbReference type="GO" id="GO:0008270">
    <property type="term" value="F:zinc ion binding"/>
    <property type="evidence" value="ECO:0007669"/>
    <property type="project" value="UniProtKB-KW"/>
</dbReference>
<dbReference type="InterPro" id="IPR013087">
    <property type="entry name" value="Znf_C2H2_type"/>
</dbReference>
<sequence length="787" mass="91308">MSELNSEEDTIFDEIIEDENVDDESLPNFAFPNLKGDPDLLPEFNSNDEHTISANEYLQQAIISNLNTLEFKWNSECLICSEQFGEYQDLLEHCKQFHKNEFDEYTCTIGDCDVLISDEDALARHLVLRHSDLHNIKIYGNCPFCDLRFSNFNELNKHSCYRKINRKACTQPYCQYCKEEFVSHKRFLFHLQFHLAKRRAKICMICNTEFADVEEFFLHVNYEHEPLDKLACKICDRIFADLETYSAHENMHKSKPKYKCDECSKVYHNKKLLIKHKDNLHTAIEYKCDLCPKVFPTFSILQNHLKWHNTEAEVHVYTCTNCGLLAGDCDKLKKHTADCTTDCFDCEIEEEILTAAYHCHYCAQDFRDKQSLSQHRATGVHKNEKFICPICNEEIDNAQLKRLHMYKHKDYKNVLENLPLKRLLICDVADCEECYNEWAALQRHKTRIHKSNTCTKCNQKLANADELQNHMEKCKSTALTCQFCDKVCPTKMSLAVHVARRHNNKNVNCPHCAAGYKDDKTLQQHIEYLHVPAPCTNCEKVINCKKNLEIHMRVVHEIESRYFCAHCNKGFYHRSQRDLHEESVHPDAVYKCGECNFKTKYAKSLEIHIAKHLKKLEFKCPHCDKSFGRKNTLTLHVKRHENDKPFRCSDTIIDGCDAAFITRPLLNNHIKSKHSVHQRKPKNVEKSKPKNVEKSQPKRSVGTRRKTKANISDAQAAVNSLINSAMLETKSAETMLTAANSFVDVVDMPHDTEENYMLLLVNDEAQQIVSGVNEQLLAMDTADISFS</sequence>
<keyword evidence="3 5" id="KW-0863">Zinc-finger</keyword>
<evidence type="ECO:0000313" key="9">
    <source>
        <dbReference type="EMBL" id="JAD11543.1"/>
    </source>
</evidence>
<dbReference type="PANTHER" id="PTHR24403">
    <property type="entry name" value="ZINC FINGER PROTEIN"/>
    <property type="match status" value="1"/>
</dbReference>
<evidence type="ECO:0000313" key="8">
    <source>
        <dbReference type="EMBL" id="JAD11257.1"/>
    </source>
</evidence>
<keyword evidence="2" id="KW-0677">Repeat</keyword>
<evidence type="ECO:0000259" key="7">
    <source>
        <dbReference type="PROSITE" id="PS50157"/>
    </source>
</evidence>
<dbReference type="Pfam" id="PF00096">
    <property type="entry name" value="zf-C2H2"/>
    <property type="match status" value="2"/>
</dbReference>
<dbReference type="GO" id="GO:0010468">
    <property type="term" value="P:regulation of gene expression"/>
    <property type="evidence" value="ECO:0007669"/>
    <property type="project" value="TreeGrafter"/>
</dbReference>
<evidence type="ECO:0000313" key="10">
    <source>
        <dbReference type="EMBL" id="JAD13739.1"/>
    </source>
</evidence>
<dbReference type="AlphaFoldDB" id="A0A0A1XLS5"/>
<dbReference type="Gene3D" id="3.30.160.60">
    <property type="entry name" value="Classic Zinc Finger"/>
    <property type="match status" value="9"/>
</dbReference>
<dbReference type="SUPFAM" id="SSF57667">
    <property type="entry name" value="beta-beta-alpha zinc fingers"/>
    <property type="match status" value="6"/>
</dbReference>
<feature type="domain" description="C2H2-type" evidence="7">
    <location>
        <begin position="562"/>
        <end position="585"/>
    </location>
</feature>
<dbReference type="PROSITE" id="PS50157">
    <property type="entry name" value="ZINC_FINGER_C2H2_2"/>
    <property type="match status" value="8"/>
</dbReference>
<evidence type="ECO:0000256" key="5">
    <source>
        <dbReference type="PROSITE-ProRule" id="PRU00042"/>
    </source>
</evidence>
<protein>
    <submittedName>
        <fullName evidence="9">Zinc finger protein 91</fullName>
    </submittedName>
</protein>
<feature type="compositionally biased region" description="Basic and acidic residues" evidence="6">
    <location>
        <begin position="682"/>
        <end position="696"/>
    </location>
</feature>
<dbReference type="EMBL" id="GBXI01003035">
    <property type="protein sequence ID" value="JAD11257.1"/>
    <property type="molecule type" value="Transcribed_RNA"/>
</dbReference>
<dbReference type="SMART" id="SM00355">
    <property type="entry name" value="ZnF_C2H2"/>
    <property type="match status" value="19"/>
</dbReference>
<dbReference type="InterPro" id="IPR050688">
    <property type="entry name" value="Zinc_finger/UBP_domain"/>
</dbReference>
<name>A0A0A1XLS5_ZEUCU</name>
<dbReference type="PROSITE" id="PS00028">
    <property type="entry name" value="ZINC_FINGER_C2H2_1"/>
    <property type="match status" value="13"/>
</dbReference>
<keyword evidence="4" id="KW-0862">Zinc</keyword>
<organism evidence="9">
    <name type="scientific">Zeugodacus cucurbitae</name>
    <name type="common">Melon fruit fly</name>
    <name type="synonym">Bactrocera cucurbitae</name>
    <dbReference type="NCBI Taxonomy" id="28588"/>
    <lineage>
        <taxon>Eukaryota</taxon>
        <taxon>Metazoa</taxon>
        <taxon>Ecdysozoa</taxon>
        <taxon>Arthropoda</taxon>
        <taxon>Hexapoda</taxon>
        <taxon>Insecta</taxon>
        <taxon>Pterygota</taxon>
        <taxon>Neoptera</taxon>
        <taxon>Endopterygota</taxon>
        <taxon>Diptera</taxon>
        <taxon>Brachycera</taxon>
        <taxon>Muscomorpha</taxon>
        <taxon>Tephritoidea</taxon>
        <taxon>Tephritidae</taxon>
        <taxon>Zeugodacus</taxon>
        <taxon>Zeugodacus</taxon>
    </lineage>
</organism>